<evidence type="ECO:0000256" key="2">
    <source>
        <dbReference type="ARBA" id="ARBA00022490"/>
    </source>
</evidence>
<keyword evidence="2" id="KW-0963">Cytoplasm</keyword>
<dbReference type="InterPro" id="IPR015943">
    <property type="entry name" value="WD40/YVTN_repeat-like_dom_sf"/>
</dbReference>
<proteinExistence type="predicted"/>
<dbReference type="GO" id="GO:0045504">
    <property type="term" value="F:dynein heavy chain binding"/>
    <property type="evidence" value="ECO:0007669"/>
    <property type="project" value="TreeGrafter"/>
</dbReference>
<evidence type="ECO:0000256" key="4">
    <source>
        <dbReference type="ARBA" id="ARBA00022737"/>
    </source>
</evidence>
<keyword evidence="3" id="KW-0853">WD repeat</keyword>
<dbReference type="EMBL" id="HBUF01120992">
    <property type="protein sequence ID" value="CAG6642126.1"/>
    <property type="molecule type" value="Transcribed_RNA"/>
</dbReference>
<dbReference type="AlphaFoldDB" id="A0A8D8R183"/>
<dbReference type="PANTHER" id="PTHR12442">
    <property type="entry name" value="DYNEIN INTERMEDIATE CHAIN"/>
    <property type="match status" value="1"/>
</dbReference>
<feature type="compositionally biased region" description="Polar residues" evidence="5">
    <location>
        <begin position="43"/>
        <end position="63"/>
    </location>
</feature>
<protein>
    <submittedName>
        <fullName evidence="6">WD repeat-containing protein 34</fullName>
    </submittedName>
</protein>
<dbReference type="GO" id="GO:0005868">
    <property type="term" value="C:cytoplasmic dynein complex"/>
    <property type="evidence" value="ECO:0007669"/>
    <property type="project" value="TreeGrafter"/>
</dbReference>
<dbReference type="GO" id="GO:0042073">
    <property type="term" value="P:intraciliary transport"/>
    <property type="evidence" value="ECO:0007669"/>
    <property type="project" value="TreeGrafter"/>
</dbReference>
<evidence type="ECO:0000313" key="6">
    <source>
        <dbReference type="EMBL" id="CAG6642126.1"/>
    </source>
</evidence>
<feature type="compositionally biased region" description="Basic and acidic residues" evidence="5">
    <location>
        <begin position="1"/>
        <end position="22"/>
    </location>
</feature>
<dbReference type="GO" id="GO:0097014">
    <property type="term" value="C:ciliary plasm"/>
    <property type="evidence" value="ECO:0007669"/>
    <property type="project" value="TreeGrafter"/>
</dbReference>
<name>A0A8D8R183_9HEMI</name>
<dbReference type="InterPro" id="IPR050687">
    <property type="entry name" value="Dynein_IC"/>
</dbReference>
<dbReference type="EMBL" id="HBUF01120994">
    <property type="protein sequence ID" value="CAG6642128.1"/>
    <property type="molecule type" value="Transcribed_RNA"/>
</dbReference>
<dbReference type="InterPro" id="IPR001680">
    <property type="entry name" value="WD40_rpt"/>
</dbReference>
<reference evidence="6" key="1">
    <citation type="submission" date="2021-05" db="EMBL/GenBank/DDBJ databases">
        <authorList>
            <person name="Alioto T."/>
            <person name="Alioto T."/>
            <person name="Gomez Garrido J."/>
        </authorList>
    </citation>
    <scope>NUCLEOTIDE SEQUENCE</scope>
</reference>
<comment type="subcellular location">
    <subcellularLocation>
        <location evidence="1">Cytoplasm</location>
    </subcellularLocation>
</comment>
<feature type="compositionally biased region" description="Polar residues" evidence="5">
    <location>
        <begin position="23"/>
        <end position="32"/>
    </location>
</feature>
<dbReference type="SMART" id="SM00320">
    <property type="entry name" value="WD40"/>
    <property type="match status" value="6"/>
</dbReference>
<keyword evidence="4" id="KW-0677">Repeat</keyword>
<dbReference type="PANTHER" id="PTHR12442:SF26">
    <property type="entry name" value="CYTOPLASMIC DYNEIN 2 INTERMEDIATE CHAIN 2"/>
    <property type="match status" value="1"/>
</dbReference>
<accession>A0A8D8R183</accession>
<evidence type="ECO:0000256" key="5">
    <source>
        <dbReference type="SAM" id="MobiDB-lite"/>
    </source>
</evidence>
<dbReference type="SUPFAM" id="SSF50978">
    <property type="entry name" value="WD40 repeat-like"/>
    <property type="match status" value="1"/>
</dbReference>
<organism evidence="6">
    <name type="scientific">Cacopsylla melanoneura</name>
    <dbReference type="NCBI Taxonomy" id="428564"/>
    <lineage>
        <taxon>Eukaryota</taxon>
        <taxon>Metazoa</taxon>
        <taxon>Ecdysozoa</taxon>
        <taxon>Arthropoda</taxon>
        <taxon>Hexapoda</taxon>
        <taxon>Insecta</taxon>
        <taxon>Pterygota</taxon>
        <taxon>Neoptera</taxon>
        <taxon>Paraneoptera</taxon>
        <taxon>Hemiptera</taxon>
        <taxon>Sternorrhyncha</taxon>
        <taxon>Psylloidea</taxon>
        <taxon>Psyllidae</taxon>
        <taxon>Psyllinae</taxon>
        <taxon>Cacopsylla</taxon>
    </lineage>
</organism>
<sequence>MSKFKDHENEAVGFETKWKENRTYQSSDSQTEPIKRKDEGTQPVVTSSSEAQTSSQIPSQLASLSPDEEQSLAKFLSNISNNVMKELDKNDASNAMARLVMMDFEDVDSVQSEKVRTFEAPKIDNKQIKVSCVSWNCTGSLLAVGFCSEQHNAWCSHAGLINFYNTEKSSPSRSITTKSCVTSLSLHPYELSLVAAGMYSGEVCTYNLNQDDVDCLMKSSSVHTSPISQVSWEYTVSASNRPHLVVSSLDGTLSLYSVSLQTNSMSVVKKYVMSDSSLPTRPGILSFSFSPLLNTTFITSVEGGHLYSCSTLTATIEPSTPLEPPGETLYNPIVEKFEKHGSNVLACSFSKHSSAKESLFVTACLEEIRIYTLSSTSPVHTIFVSSCLGLSWSVTQPQVLFYWGADQTVIVYNVLRREQITSLNMSTSKDQMITAMGVNMKLPNLLATGTNQGETSIWQIPKYFKL</sequence>
<dbReference type="InterPro" id="IPR036322">
    <property type="entry name" value="WD40_repeat_dom_sf"/>
</dbReference>
<dbReference type="Gene3D" id="2.130.10.10">
    <property type="entry name" value="YVTN repeat-like/Quinoprotein amine dehydrogenase"/>
    <property type="match status" value="2"/>
</dbReference>
<evidence type="ECO:0000256" key="1">
    <source>
        <dbReference type="ARBA" id="ARBA00004496"/>
    </source>
</evidence>
<dbReference type="GO" id="GO:0045503">
    <property type="term" value="F:dynein light chain binding"/>
    <property type="evidence" value="ECO:0007669"/>
    <property type="project" value="TreeGrafter"/>
</dbReference>
<feature type="region of interest" description="Disordered" evidence="5">
    <location>
        <begin position="1"/>
        <end position="64"/>
    </location>
</feature>
<evidence type="ECO:0000256" key="3">
    <source>
        <dbReference type="ARBA" id="ARBA00022574"/>
    </source>
</evidence>